<proteinExistence type="predicted"/>
<accession>A0AA41SNE1</accession>
<evidence type="ECO:0000313" key="2">
    <source>
        <dbReference type="Proteomes" id="UP001177140"/>
    </source>
</evidence>
<dbReference type="EMBL" id="JAJJMA010174407">
    <property type="protein sequence ID" value="MCL7037013.1"/>
    <property type="molecule type" value="Genomic_DNA"/>
</dbReference>
<reference evidence="1" key="1">
    <citation type="submission" date="2022-03" db="EMBL/GenBank/DDBJ databases">
        <title>A functionally conserved STORR gene fusion in Papaver species that diverged 16.8 million years ago.</title>
        <authorList>
            <person name="Catania T."/>
        </authorList>
    </citation>
    <scope>NUCLEOTIDE SEQUENCE</scope>
    <source>
        <strain evidence="1">S-191538</strain>
    </source>
</reference>
<dbReference type="Proteomes" id="UP001177140">
    <property type="component" value="Unassembled WGS sequence"/>
</dbReference>
<dbReference type="AlphaFoldDB" id="A0AA41SNE1"/>
<protein>
    <submittedName>
        <fullName evidence="1">Uncharacterized protein</fullName>
    </submittedName>
</protein>
<sequence length="259" mass="30639">MFPSQEEECKYSIPHRDEMIQVLDNWKVWDREKNVKVLEKYLSDLETNKSRKCASNEELSIDYNIIQRLKSKLADDEHEYNLAHYKSLAELSRAQKNVFKSQMKDATVLDFRKSLLDLPEECLKSKAETLDFCKSLDELNIPEERKTWLLQKVVEKDITSAYDDVMESFERIENSEKGYMRQLQELSGVEYQEEDKLDEHPCTDMEAFNRLLKVMEDELEKKGDIVGQVYQTQHPARKGLLRISIKYVDMCFAMRTQKI</sequence>
<comment type="caution">
    <text evidence="1">The sequence shown here is derived from an EMBL/GenBank/DDBJ whole genome shotgun (WGS) entry which is preliminary data.</text>
</comment>
<organism evidence="1 2">
    <name type="scientific">Papaver nudicaule</name>
    <name type="common">Iceland poppy</name>
    <dbReference type="NCBI Taxonomy" id="74823"/>
    <lineage>
        <taxon>Eukaryota</taxon>
        <taxon>Viridiplantae</taxon>
        <taxon>Streptophyta</taxon>
        <taxon>Embryophyta</taxon>
        <taxon>Tracheophyta</taxon>
        <taxon>Spermatophyta</taxon>
        <taxon>Magnoliopsida</taxon>
        <taxon>Ranunculales</taxon>
        <taxon>Papaveraceae</taxon>
        <taxon>Papaveroideae</taxon>
        <taxon>Papaver</taxon>
    </lineage>
</organism>
<evidence type="ECO:0000313" key="1">
    <source>
        <dbReference type="EMBL" id="MCL7037013.1"/>
    </source>
</evidence>
<name>A0AA41SNE1_PAPNU</name>
<gene>
    <name evidence="1" type="ORF">MKW94_029252</name>
</gene>
<keyword evidence="2" id="KW-1185">Reference proteome</keyword>